<keyword evidence="2" id="KW-0812">Transmembrane</keyword>
<feature type="region of interest" description="Disordered" evidence="1">
    <location>
        <begin position="249"/>
        <end position="270"/>
    </location>
</feature>
<feature type="compositionally biased region" description="Basic and acidic residues" evidence="1">
    <location>
        <begin position="155"/>
        <end position="166"/>
    </location>
</feature>
<reference evidence="3 4" key="1">
    <citation type="submission" date="2023-07" db="EMBL/GenBank/DDBJ databases">
        <title>Sequencing the genomes of 1000 actinobacteria strains.</title>
        <authorList>
            <person name="Klenk H.-P."/>
        </authorList>
    </citation>
    <scope>NUCLEOTIDE SEQUENCE [LARGE SCALE GENOMIC DNA]</scope>
    <source>
        <strain evidence="3 4">DSM 44388</strain>
    </source>
</reference>
<gene>
    <name evidence="3" type="ORF">J2S57_005348</name>
</gene>
<evidence type="ECO:0000313" key="4">
    <source>
        <dbReference type="Proteomes" id="UP001235712"/>
    </source>
</evidence>
<feature type="transmembrane region" description="Helical" evidence="2">
    <location>
        <begin position="23"/>
        <end position="46"/>
    </location>
</feature>
<comment type="caution">
    <text evidence="3">The sequence shown here is derived from an EMBL/GenBank/DDBJ whole genome shotgun (WGS) entry which is preliminary data.</text>
</comment>
<organism evidence="3 4">
    <name type="scientific">Kineosporia succinea</name>
    <dbReference type="NCBI Taxonomy" id="84632"/>
    <lineage>
        <taxon>Bacteria</taxon>
        <taxon>Bacillati</taxon>
        <taxon>Actinomycetota</taxon>
        <taxon>Actinomycetes</taxon>
        <taxon>Kineosporiales</taxon>
        <taxon>Kineosporiaceae</taxon>
        <taxon>Kineosporia</taxon>
    </lineage>
</organism>
<evidence type="ECO:0000256" key="1">
    <source>
        <dbReference type="SAM" id="MobiDB-lite"/>
    </source>
</evidence>
<keyword evidence="2" id="KW-0472">Membrane</keyword>
<protein>
    <submittedName>
        <fullName evidence="3">Multisubunit Na+/H+ antiporter MnhB subunit</fullName>
    </submittedName>
</protein>
<evidence type="ECO:0000313" key="3">
    <source>
        <dbReference type="EMBL" id="MDP9829599.1"/>
    </source>
</evidence>
<accession>A0ABT9PA88</accession>
<dbReference type="Proteomes" id="UP001235712">
    <property type="component" value="Unassembled WGS sequence"/>
</dbReference>
<keyword evidence="4" id="KW-1185">Reference proteome</keyword>
<feature type="transmembrane region" description="Helical" evidence="2">
    <location>
        <begin position="119"/>
        <end position="138"/>
    </location>
</feature>
<dbReference type="RefSeq" id="WP_307247927.1">
    <property type="nucleotide sequence ID" value="NZ_JAUSQZ010000001.1"/>
</dbReference>
<sequence length="270" mass="29231">MPSAENRPPQRVLAWIQKDPDRACAAVVLSVLGAIALAGSATHILLVGAYPGVDVTGWIVWTVAGSLEVLAAYAAWEVRRRTGWNRAVPVVVLLMSVTFIILANLAAADAHSWAARLPWAQAFAVAPSVGFLSVAAIAETRGWKRTPRQHRSRPRERPSQKNETARNPKNPDTAHGRVDTSEGKGRGRSPGTEPEPPNGHPIGDLHVQAGEERTQTIRRWLQEGHAPRDIRRLGPQLLNVHVSTVKRELQGVTSQSPDGDGLPGNLRAVP</sequence>
<feature type="transmembrane region" description="Helical" evidence="2">
    <location>
        <begin position="88"/>
        <end position="107"/>
    </location>
</feature>
<feature type="transmembrane region" description="Helical" evidence="2">
    <location>
        <begin position="58"/>
        <end position="76"/>
    </location>
</feature>
<evidence type="ECO:0000256" key="2">
    <source>
        <dbReference type="SAM" id="Phobius"/>
    </source>
</evidence>
<feature type="region of interest" description="Disordered" evidence="1">
    <location>
        <begin position="143"/>
        <end position="205"/>
    </location>
</feature>
<dbReference type="EMBL" id="JAUSQZ010000001">
    <property type="protein sequence ID" value="MDP9829599.1"/>
    <property type="molecule type" value="Genomic_DNA"/>
</dbReference>
<feature type="compositionally biased region" description="Basic residues" evidence="1">
    <location>
        <begin position="143"/>
        <end position="154"/>
    </location>
</feature>
<keyword evidence="2" id="KW-1133">Transmembrane helix</keyword>
<name>A0ABT9PA88_9ACTN</name>
<feature type="compositionally biased region" description="Basic and acidic residues" evidence="1">
    <location>
        <begin position="172"/>
        <end position="185"/>
    </location>
</feature>
<proteinExistence type="predicted"/>